<dbReference type="AlphaFoldDB" id="C1MJY3"/>
<dbReference type="RefSeq" id="XP_003055899.1">
    <property type="nucleotide sequence ID" value="XM_003055853.1"/>
</dbReference>
<evidence type="ECO:0000313" key="1">
    <source>
        <dbReference type="EMBL" id="EEH59275.1"/>
    </source>
</evidence>
<reference evidence="1 2" key="1">
    <citation type="journal article" date="2009" name="Science">
        <title>Green evolution and dynamic adaptations revealed by genomes of the marine picoeukaryotes Micromonas.</title>
        <authorList>
            <person name="Worden A.Z."/>
            <person name="Lee J.H."/>
            <person name="Mock T."/>
            <person name="Rouze P."/>
            <person name="Simmons M.P."/>
            <person name="Aerts A.L."/>
            <person name="Allen A.E."/>
            <person name="Cuvelier M.L."/>
            <person name="Derelle E."/>
            <person name="Everett M.V."/>
            <person name="Foulon E."/>
            <person name="Grimwood J."/>
            <person name="Gundlach H."/>
            <person name="Henrissat B."/>
            <person name="Napoli C."/>
            <person name="McDonald S.M."/>
            <person name="Parker M.S."/>
            <person name="Rombauts S."/>
            <person name="Salamov A."/>
            <person name="Von Dassow P."/>
            <person name="Badger J.H."/>
            <person name="Coutinho P.M."/>
            <person name="Demir E."/>
            <person name="Dubchak I."/>
            <person name="Gentemann C."/>
            <person name="Eikrem W."/>
            <person name="Gready J.E."/>
            <person name="John U."/>
            <person name="Lanier W."/>
            <person name="Lindquist E.A."/>
            <person name="Lucas S."/>
            <person name="Mayer K.F."/>
            <person name="Moreau H."/>
            <person name="Not F."/>
            <person name="Otillar R."/>
            <person name="Panaud O."/>
            <person name="Pangilinan J."/>
            <person name="Paulsen I."/>
            <person name="Piegu B."/>
            <person name="Poliakov A."/>
            <person name="Robbens S."/>
            <person name="Schmutz J."/>
            <person name="Toulza E."/>
            <person name="Wyss T."/>
            <person name="Zelensky A."/>
            <person name="Zhou K."/>
            <person name="Armbrust E.V."/>
            <person name="Bhattacharya D."/>
            <person name="Goodenough U.W."/>
            <person name="Van de Peer Y."/>
            <person name="Grigoriev I.V."/>
        </authorList>
    </citation>
    <scope>NUCLEOTIDE SEQUENCE [LARGE SCALE GENOMIC DNA]</scope>
    <source>
        <strain evidence="1 2">CCMP1545</strain>
    </source>
</reference>
<name>C1MJY3_MICPC</name>
<protein>
    <submittedName>
        <fullName evidence="1">Predicted protein</fullName>
    </submittedName>
</protein>
<organism evidence="2">
    <name type="scientific">Micromonas pusilla (strain CCMP1545)</name>
    <name type="common">Picoplanktonic green alga</name>
    <dbReference type="NCBI Taxonomy" id="564608"/>
    <lineage>
        <taxon>Eukaryota</taxon>
        <taxon>Viridiplantae</taxon>
        <taxon>Chlorophyta</taxon>
        <taxon>Mamiellophyceae</taxon>
        <taxon>Mamiellales</taxon>
        <taxon>Mamiellaceae</taxon>
        <taxon>Micromonas</taxon>
    </lineage>
</organism>
<accession>C1MJY3</accession>
<sequence length="84" mass="9729">MPITQGRRLRYGPTHLTEADKLMFIMAVEEGVRRGVPKAKTTEAWGLNKNAYSVYKKQYEDGDLEPKKITGRPPEFNEEVRKYV</sequence>
<evidence type="ECO:0000313" key="2">
    <source>
        <dbReference type="Proteomes" id="UP000001876"/>
    </source>
</evidence>
<dbReference type="KEGG" id="mpp:MICPUCDRAFT_55147"/>
<keyword evidence="2" id="KW-1185">Reference proteome</keyword>
<gene>
    <name evidence="1" type="ORF">MICPUCDRAFT_55147</name>
</gene>
<proteinExistence type="predicted"/>
<dbReference type="EMBL" id="GG663736">
    <property type="protein sequence ID" value="EEH59275.1"/>
    <property type="molecule type" value="Genomic_DNA"/>
</dbReference>
<dbReference type="Proteomes" id="UP000001876">
    <property type="component" value="Unassembled WGS sequence"/>
</dbReference>
<dbReference type="GeneID" id="9681903"/>